<evidence type="ECO:0000256" key="1">
    <source>
        <dbReference type="SAM" id="MobiDB-lite"/>
    </source>
</evidence>
<feature type="region of interest" description="Disordered" evidence="1">
    <location>
        <begin position="93"/>
        <end position="194"/>
    </location>
</feature>
<name>A0A8X7WZT1_POLSE</name>
<feature type="region of interest" description="Disordered" evidence="1">
    <location>
        <begin position="431"/>
        <end position="454"/>
    </location>
</feature>
<feature type="compositionally biased region" description="Basic residues" evidence="1">
    <location>
        <begin position="440"/>
        <end position="449"/>
    </location>
</feature>
<feature type="compositionally biased region" description="Polar residues" evidence="1">
    <location>
        <begin position="136"/>
        <end position="184"/>
    </location>
</feature>
<accession>A0A8X7WZT1</accession>
<feature type="region of interest" description="Disordered" evidence="1">
    <location>
        <begin position="1174"/>
        <end position="1244"/>
    </location>
</feature>
<proteinExistence type="predicted"/>
<feature type="region of interest" description="Disordered" evidence="1">
    <location>
        <begin position="325"/>
        <end position="360"/>
    </location>
</feature>
<protein>
    <submittedName>
        <fullName evidence="2">MAP4 protein</fullName>
    </submittedName>
</protein>
<feature type="region of interest" description="Disordered" evidence="1">
    <location>
        <begin position="1072"/>
        <end position="1097"/>
    </location>
</feature>
<keyword evidence="3" id="KW-1185">Reference proteome</keyword>
<evidence type="ECO:0000313" key="2">
    <source>
        <dbReference type="EMBL" id="KAG2458359.1"/>
    </source>
</evidence>
<reference evidence="2 3" key="1">
    <citation type="journal article" date="2021" name="Cell">
        <title>Tracing the genetic footprints of vertebrate landing in non-teleost ray-finned fishes.</title>
        <authorList>
            <person name="Bi X."/>
            <person name="Wang K."/>
            <person name="Yang L."/>
            <person name="Pan H."/>
            <person name="Jiang H."/>
            <person name="Wei Q."/>
            <person name="Fang M."/>
            <person name="Yu H."/>
            <person name="Zhu C."/>
            <person name="Cai Y."/>
            <person name="He Y."/>
            <person name="Gan X."/>
            <person name="Zeng H."/>
            <person name="Yu D."/>
            <person name="Zhu Y."/>
            <person name="Jiang H."/>
            <person name="Qiu Q."/>
            <person name="Yang H."/>
            <person name="Zhang Y.E."/>
            <person name="Wang W."/>
            <person name="Zhu M."/>
            <person name="He S."/>
            <person name="Zhang G."/>
        </authorList>
    </citation>
    <scope>NUCLEOTIDE SEQUENCE [LARGE SCALE GENOMIC DNA]</scope>
    <source>
        <strain evidence="2">Bchr_013</strain>
    </source>
</reference>
<feature type="compositionally biased region" description="Basic residues" evidence="1">
    <location>
        <begin position="327"/>
        <end position="336"/>
    </location>
</feature>
<feature type="compositionally biased region" description="Basic and acidic residues" evidence="1">
    <location>
        <begin position="1174"/>
        <end position="1192"/>
    </location>
</feature>
<gene>
    <name evidence="2" type="primary">Map4_0</name>
    <name evidence="2" type="ORF">GTO96_0018404</name>
</gene>
<evidence type="ECO:0000313" key="3">
    <source>
        <dbReference type="Proteomes" id="UP000886611"/>
    </source>
</evidence>
<feature type="compositionally biased region" description="Low complexity" evidence="1">
    <location>
        <begin position="1077"/>
        <end position="1092"/>
    </location>
</feature>
<dbReference type="AlphaFoldDB" id="A0A8X7WZT1"/>
<feature type="non-terminal residue" evidence="2">
    <location>
        <position position="1258"/>
    </location>
</feature>
<dbReference type="Proteomes" id="UP000886611">
    <property type="component" value="Unassembled WGS sequence"/>
</dbReference>
<comment type="caution">
    <text evidence="2">The sequence shown here is derived from an EMBL/GenBank/DDBJ whole genome shotgun (WGS) entry which is preliminary data.</text>
</comment>
<feature type="region of interest" description="Disordered" evidence="1">
    <location>
        <begin position="501"/>
        <end position="524"/>
    </location>
</feature>
<feature type="compositionally biased region" description="Basic and acidic residues" evidence="1">
    <location>
        <begin position="501"/>
        <end position="513"/>
    </location>
</feature>
<sequence>MADLSLGDALCDSPVSGVEEPLIKRDFVEALEAESFDDVVGETVGKSDYRPLLDKDDVNTPSEDFLLESLKDEVPTPDQNVAMEALIDPHQNLLGNTPAGPGQLDGMTPIPHTGYVQNENKSATDYKPSKSPGADLSTTIDNPSDQTQKTVSSTEEIKSLTSKSPGSPEQQLISTSGISQTETADTFPAMLPGRPRQQQNIRDFHQDLPVFTPSVSTVISKHTKEKRDLTNETAISYMSLADVGPSQSTQYDLQQPTYTVKRPIKSFHSDENSAFQVDTKNIQHTSHNFPSLEMPSIGKIGYSETYSFSEIPEILESEVGGTGLERKLKKKKKRKQKNPEQEEPLVSKSHRKPYFPLDSSPLDFTKIQDGADKFGSFGADGDSYLERHATSAKETSVNEWSRITMDNSEFQTRISEGSCAAVMDNPIYSREQDEEVLRGTKSKKNKQKKKVVEQGMEGITREQFTVQAEKLANKNTHYSVPESASGLDDTLLQSTLEKIDNESVEQKSDHDNTAGKVNFNKGPLDNIQYDMKEKKKVHKAAKEGAIDFVEGKERVQKMEKHYADGKCKVKVKSKDQMKTYDGRNGDNLLENSNNEIHKLISMEASDVKVDSCNEDKISPVSVKKVYDEENIEMLSENKGGKVHKLMLEEVSVSIGIGSSKEKQISPVESQNVDDAAAIEELLKVNEQTFQKVLAEEVNVKKCTSKSKSAPLSISARECVGKDNRDDFQIKGKEKCDNVALIQSSNIGFDNSALKEVTAADSLENPFENVEGKIQSHAENKTYSVAEKYDLSENSCPRRKEEANQLEIQGSYMKVEVPIPDTGVSMTSDAATHDPKVKKAIDVDTKKFFGVGEESQNLNSVQLPMISEFKRSKDEQKSTASNSKFVENVEDEIQSHAENKAYRVAEKNESATQIKKEETNKPEIQGSCMKVDVLIPTTGVSMSLESTAFDSKVKKAVDVETKMFLEEGKESQNLNCTQFPKVSEFKKSKDKQKPTASNSKFVDNTICPEVQKIKSADHLVFGVKCQSLDNSKNESQIDNLSNLIDPNPENNSSVFDINLNQITAGDMLKAHQEPASTLQLSDSFSQSLQLDSPPLSPEAQEHVQCMLQPENNYDVTLMPSDDQEFKQNFPEHKQIKNNLPEPPEPFSAVKEMQALHTTSMGKEDDFLEGEKKASVMEADKHKKKQNRETEMKSYMRPTQSRVAQQLRAPEAKVTVPNTYSFYRGQAEPSPKKRMKTEANELTVPKLREGVSTALLARKP</sequence>
<organism evidence="2 3">
    <name type="scientific">Polypterus senegalus</name>
    <name type="common">Senegal bichir</name>
    <dbReference type="NCBI Taxonomy" id="55291"/>
    <lineage>
        <taxon>Eukaryota</taxon>
        <taxon>Metazoa</taxon>
        <taxon>Chordata</taxon>
        <taxon>Craniata</taxon>
        <taxon>Vertebrata</taxon>
        <taxon>Euteleostomi</taxon>
        <taxon>Actinopterygii</taxon>
        <taxon>Polypteriformes</taxon>
        <taxon>Polypteridae</taxon>
        <taxon>Polypterus</taxon>
    </lineage>
</organism>
<feature type="non-terminal residue" evidence="2">
    <location>
        <position position="1"/>
    </location>
</feature>
<dbReference type="EMBL" id="JAATIS010007298">
    <property type="protein sequence ID" value="KAG2458359.1"/>
    <property type="molecule type" value="Genomic_DNA"/>
</dbReference>